<organism evidence="4 5">
    <name type="scientific">Ceratobasidium theobromae</name>
    <dbReference type="NCBI Taxonomy" id="1582974"/>
    <lineage>
        <taxon>Eukaryota</taxon>
        <taxon>Fungi</taxon>
        <taxon>Dikarya</taxon>
        <taxon>Basidiomycota</taxon>
        <taxon>Agaricomycotina</taxon>
        <taxon>Agaricomycetes</taxon>
        <taxon>Cantharellales</taxon>
        <taxon>Ceratobasidiaceae</taxon>
        <taxon>Ceratobasidium</taxon>
    </lineage>
</organism>
<dbReference type="InterPro" id="IPR029047">
    <property type="entry name" value="HSP70_peptide-bd_sf"/>
</dbReference>
<proteinExistence type="inferred from homology"/>
<dbReference type="InterPro" id="IPR013126">
    <property type="entry name" value="Hsp_70_fam"/>
</dbReference>
<dbReference type="PANTHER" id="PTHR19375">
    <property type="entry name" value="HEAT SHOCK PROTEIN 70KDA"/>
    <property type="match status" value="1"/>
</dbReference>
<evidence type="ECO:0000256" key="2">
    <source>
        <dbReference type="ARBA" id="ARBA00022741"/>
    </source>
</evidence>
<comment type="caution">
    <text evidence="4">The sequence shown here is derived from an EMBL/GenBank/DDBJ whole genome shotgun (WGS) entry which is preliminary data.</text>
</comment>
<dbReference type="EMBL" id="SSOP01000313">
    <property type="protein sequence ID" value="KAB5589126.1"/>
    <property type="molecule type" value="Genomic_DNA"/>
</dbReference>
<reference evidence="4 5" key="1">
    <citation type="journal article" date="2019" name="Fungal Biol. Biotechnol.">
        <title>Draft genome sequence of fastidious pathogen Ceratobasidium theobromae, which causes vascular-streak dieback in Theobroma cacao.</title>
        <authorList>
            <person name="Ali S.S."/>
            <person name="Asman A."/>
            <person name="Shao J."/>
            <person name="Firmansyah A.P."/>
            <person name="Susilo A.W."/>
            <person name="Rosmana A."/>
            <person name="McMahon P."/>
            <person name="Junaid M."/>
            <person name="Guest D."/>
            <person name="Kheng T.Y."/>
            <person name="Meinhardt L.W."/>
            <person name="Bailey B.A."/>
        </authorList>
    </citation>
    <scope>NUCLEOTIDE SEQUENCE [LARGE SCALE GENOMIC DNA]</scope>
    <source>
        <strain evidence="4 5">CT2</strain>
    </source>
</reference>
<dbReference type="SUPFAM" id="SSF53067">
    <property type="entry name" value="Actin-like ATPase domain"/>
    <property type="match status" value="2"/>
</dbReference>
<evidence type="ECO:0000313" key="5">
    <source>
        <dbReference type="Proteomes" id="UP000383932"/>
    </source>
</evidence>
<dbReference type="FunFam" id="3.30.420.40:FF:000028">
    <property type="entry name" value="heat shock 70 kDa protein-like"/>
    <property type="match status" value="1"/>
</dbReference>
<dbReference type="GO" id="GO:0140662">
    <property type="term" value="F:ATP-dependent protein folding chaperone"/>
    <property type="evidence" value="ECO:0007669"/>
    <property type="project" value="InterPro"/>
</dbReference>
<dbReference type="Gene3D" id="3.30.420.40">
    <property type="match status" value="4"/>
</dbReference>
<dbReference type="Proteomes" id="UP000383932">
    <property type="component" value="Unassembled WGS sequence"/>
</dbReference>
<keyword evidence="3" id="KW-0067">ATP-binding</keyword>
<dbReference type="SUPFAM" id="SSF100920">
    <property type="entry name" value="Heat shock protein 70kD (HSP70), peptide-binding domain"/>
    <property type="match status" value="1"/>
</dbReference>
<name>A0A5N5QCG5_9AGAM</name>
<accession>A0A5N5QCG5</accession>
<dbReference type="Pfam" id="PF00012">
    <property type="entry name" value="HSP70"/>
    <property type="match status" value="2"/>
</dbReference>
<dbReference type="GO" id="GO:0005524">
    <property type="term" value="F:ATP binding"/>
    <property type="evidence" value="ECO:0007669"/>
    <property type="project" value="UniProtKB-KW"/>
</dbReference>
<protein>
    <submittedName>
        <fullName evidence="4">Uncharacterized protein</fullName>
    </submittedName>
</protein>
<evidence type="ECO:0000256" key="1">
    <source>
        <dbReference type="ARBA" id="ARBA00007381"/>
    </source>
</evidence>
<gene>
    <name evidence="4" type="ORF">CTheo_7426</name>
</gene>
<sequence length="488" mass="52685">MSSSGTEEDAASGEPQVAVLGIDLGSTCSRVAAYWGEKVQMIKNADGNLDFHAHSPNLIKGLYQGDEELVSTISYIKALAIAQLGGIAISDAVLTVPPNAFDKERQCLKAAAQSAGINILRILNAPISACVGHGLDKLNGEVIYKIVVIDLGAAALRVSMLALEEGIFEIEYHEDGPTLDWNSRLEGSAVGDSADGNDVITKALVFTRETLERAGTTPSDVNFVVVTGGPSTNPQILDYFCLIFNTPPLRLVEGSNDEAIARGASIQGFALKNKPKITQFMCIFDVVPLNIGIEISGGLFHTIIPRNYTVPCKKAQIFTISGDEPRPIKIRIMQGLRKLARDNRFLGEIELSGMAPGSKLNVTIEVVFETNDIIASVLDESRQDQMADKYEIARTVETSTEPADNSDMRKKIQTQLEELREYIDFQLGDQAGQSTSGLGDTELEKMRRIAEWAEGSENSRTLDGVDEKLGEARAIVDGGTDGLPVPCP</sequence>
<keyword evidence="2" id="KW-0547">Nucleotide-binding</keyword>
<keyword evidence="5" id="KW-1185">Reference proteome</keyword>
<dbReference type="InterPro" id="IPR043129">
    <property type="entry name" value="ATPase_NBD"/>
</dbReference>
<evidence type="ECO:0000313" key="4">
    <source>
        <dbReference type="EMBL" id="KAB5589126.1"/>
    </source>
</evidence>
<comment type="similarity">
    <text evidence="1">Belongs to the heat shock protein 70 family.</text>
</comment>
<dbReference type="AlphaFoldDB" id="A0A5N5QCG5"/>
<evidence type="ECO:0000256" key="3">
    <source>
        <dbReference type="ARBA" id="ARBA00022840"/>
    </source>
</evidence>
<dbReference type="Gene3D" id="2.60.34.10">
    <property type="entry name" value="Substrate Binding Domain Of DNAk, Chain A, domain 1"/>
    <property type="match status" value="1"/>
</dbReference>
<dbReference type="OrthoDB" id="3150971at2759"/>